<comment type="caution">
    <text evidence="3">The sequence shown here is derived from an EMBL/GenBank/DDBJ whole genome shotgun (WGS) entry which is preliminary data.</text>
</comment>
<feature type="domain" description="4'-phosphopantetheinyl transferase" evidence="2">
    <location>
        <begin position="2"/>
        <end position="90"/>
    </location>
</feature>
<dbReference type="Gene3D" id="3.90.470.20">
    <property type="entry name" value="4'-phosphopantetheinyl transferase domain"/>
    <property type="match status" value="1"/>
</dbReference>
<proteinExistence type="predicted"/>
<gene>
    <name evidence="3" type="ORF">ABS764_13165</name>
</gene>
<dbReference type="EMBL" id="JBELQA010000007">
    <property type="protein sequence ID" value="MFL9831799.1"/>
    <property type="molecule type" value="Genomic_DNA"/>
</dbReference>
<accession>A0ABW8XVU6</accession>
<protein>
    <submittedName>
        <fullName evidence="3">4'-phosphopantetheinyl transferase superfamily protein</fullName>
    </submittedName>
</protein>
<name>A0ABW8XVU6_9FLAO</name>
<dbReference type="Proteomes" id="UP001629260">
    <property type="component" value="Unassembled WGS sequence"/>
</dbReference>
<dbReference type="Pfam" id="PF01648">
    <property type="entry name" value="ACPS"/>
    <property type="match status" value="1"/>
</dbReference>
<evidence type="ECO:0000259" key="2">
    <source>
        <dbReference type="Pfam" id="PF01648"/>
    </source>
</evidence>
<dbReference type="SUPFAM" id="SSF56214">
    <property type="entry name" value="4'-phosphopantetheinyl transferase"/>
    <property type="match status" value="1"/>
</dbReference>
<keyword evidence="1 3" id="KW-0808">Transferase</keyword>
<evidence type="ECO:0000313" key="4">
    <source>
        <dbReference type="Proteomes" id="UP001629260"/>
    </source>
</evidence>
<sequence>MIGNDIIDIVQSRHESNWQRKGFLEKIFTADEQLLINKALHPEIIVWSLWSMKEAAYKIYNRQTKIRSYIPQKLKCSFIFQNDHYISGTVICCGNNKYYTESNISNDCIHTIAVTHPDHLKKVIEIEKKNISKDQYGIPFLTSTHSHTAQAVSVSHHGRFEKVVII</sequence>
<evidence type="ECO:0000256" key="1">
    <source>
        <dbReference type="ARBA" id="ARBA00022679"/>
    </source>
</evidence>
<dbReference type="GO" id="GO:0016740">
    <property type="term" value="F:transferase activity"/>
    <property type="evidence" value="ECO:0007669"/>
    <property type="project" value="UniProtKB-KW"/>
</dbReference>
<evidence type="ECO:0000313" key="3">
    <source>
        <dbReference type="EMBL" id="MFL9831799.1"/>
    </source>
</evidence>
<dbReference type="RefSeq" id="WP_408082266.1">
    <property type="nucleotide sequence ID" value="NZ_JBELQA010000007.1"/>
</dbReference>
<keyword evidence="4" id="KW-1185">Reference proteome</keyword>
<dbReference type="InterPro" id="IPR037143">
    <property type="entry name" value="4-PPantetheinyl_Trfase_dom_sf"/>
</dbReference>
<reference evidence="3 4" key="1">
    <citation type="submission" date="2024-06" db="EMBL/GenBank/DDBJ databases">
        <authorList>
            <person name="Kaempfer P."/>
            <person name="Viver T."/>
        </authorList>
    </citation>
    <scope>NUCLEOTIDE SEQUENCE [LARGE SCALE GENOMIC DNA]</scope>
    <source>
        <strain evidence="3 4">ST-87</strain>
    </source>
</reference>
<dbReference type="InterPro" id="IPR008278">
    <property type="entry name" value="4-PPantetheinyl_Trfase_dom"/>
</dbReference>
<organism evidence="3 4">
    <name type="scientific">Flavobacterium plantiphilum</name>
    <dbReference type="NCBI Taxonomy" id="3163297"/>
    <lineage>
        <taxon>Bacteria</taxon>
        <taxon>Pseudomonadati</taxon>
        <taxon>Bacteroidota</taxon>
        <taxon>Flavobacteriia</taxon>
        <taxon>Flavobacteriales</taxon>
        <taxon>Flavobacteriaceae</taxon>
        <taxon>Flavobacterium</taxon>
    </lineage>
</organism>